<dbReference type="EMBL" id="NXLQ01000032">
    <property type="protein sequence ID" value="RDU62398.1"/>
    <property type="molecule type" value="Genomic_DNA"/>
</dbReference>
<dbReference type="AlphaFoldDB" id="A0A3D8IBC4"/>
<comment type="caution">
    <text evidence="2">The sequence shown here is derived from an EMBL/GenBank/DDBJ whole genome shotgun (WGS) entry which is preliminary data.</text>
</comment>
<accession>A0A3D8IBC4</accession>
<protein>
    <submittedName>
        <fullName evidence="2">Uncharacterized protein</fullName>
    </submittedName>
</protein>
<evidence type="ECO:0000313" key="2">
    <source>
        <dbReference type="EMBL" id="RDU62398.1"/>
    </source>
</evidence>
<dbReference type="Proteomes" id="UP000256379">
    <property type="component" value="Unassembled WGS sequence"/>
</dbReference>
<evidence type="ECO:0000256" key="1">
    <source>
        <dbReference type="SAM" id="SignalP"/>
    </source>
</evidence>
<feature type="chain" id="PRO_5017826216" evidence="1">
    <location>
        <begin position="22"/>
        <end position="103"/>
    </location>
</feature>
<evidence type="ECO:0000313" key="3">
    <source>
        <dbReference type="Proteomes" id="UP000256379"/>
    </source>
</evidence>
<reference evidence="2 3" key="1">
    <citation type="submission" date="2018-04" db="EMBL/GenBank/DDBJ databases">
        <title>Novel Campyloabacter and Helicobacter Species and Strains.</title>
        <authorList>
            <person name="Mannion A.J."/>
            <person name="Shen Z."/>
            <person name="Fox J.G."/>
        </authorList>
    </citation>
    <scope>NUCLEOTIDE SEQUENCE [LARGE SCALE GENOMIC DNA]</scope>
    <source>
        <strain evidence="2 3">MIT 17-337</strain>
    </source>
</reference>
<feature type="signal peptide" evidence="1">
    <location>
        <begin position="1"/>
        <end position="21"/>
    </location>
</feature>
<sequence length="103" mass="11490">MKRLFSIFVLALTPGISSLSANTQVAQVQTSHHQFQQSDADFLFNGVDTSKVAVLDNQELEDIRGNVWPYLIFSAFFTHATFLNAPGQYSPIYTGTISSNIRF</sequence>
<dbReference type="RefSeq" id="WP_115543734.1">
    <property type="nucleotide sequence ID" value="NZ_NXLQ01000032.1"/>
</dbReference>
<proteinExistence type="predicted"/>
<name>A0A3D8IBC4_9HELI</name>
<keyword evidence="3" id="KW-1185">Reference proteome</keyword>
<keyword evidence="1" id="KW-0732">Signal</keyword>
<dbReference type="OrthoDB" id="5330174at2"/>
<gene>
    <name evidence="2" type="ORF">CQA53_09330</name>
</gene>
<organism evidence="2 3">
    <name type="scientific">Helicobacter didelphidarum</name>
    <dbReference type="NCBI Taxonomy" id="2040648"/>
    <lineage>
        <taxon>Bacteria</taxon>
        <taxon>Pseudomonadati</taxon>
        <taxon>Campylobacterota</taxon>
        <taxon>Epsilonproteobacteria</taxon>
        <taxon>Campylobacterales</taxon>
        <taxon>Helicobacteraceae</taxon>
        <taxon>Helicobacter</taxon>
    </lineage>
</organism>